<organism evidence="2 3">
    <name type="scientific">Penicillium citrinum</name>
    <dbReference type="NCBI Taxonomy" id="5077"/>
    <lineage>
        <taxon>Eukaryota</taxon>
        <taxon>Fungi</taxon>
        <taxon>Dikarya</taxon>
        <taxon>Ascomycota</taxon>
        <taxon>Pezizomycotina</taxon>
        <taxon>Eurotiomycetes</taxon>
        <taxon>Eurotiomycetidae</taxon>
        <taxon>Eurotiales</taxon>
        <taxon>Aspergillaceae</taxon>
        <taxon>Penicillium</taxon>
    </lineage>
</organism>
<evidence type="ECO:0000313" key="3">
    <source>
        <dbReference type="Proteomes" id="UP001147733"/>
    </source>
</evidence>
<proteinExistence type="predicted"/>
<dbReference type="RefSeq" id="XP_056498620.1">
    <property type="nucleotide sequence ID" value="XM_056647069.1"/>
</dbReference>
<protein>
    <submittedName>
        <fullName evidence="2">Uncharacterized protein</fullName>
    </submittedName>
</protein>
<keyword evidence="3" id="KW-1185">Reference proteome</keyword>
<dbReference type="EMBL" id="JAPQKT010000007">
    <property type="protein sequence ID" value="KAJ5224648.1"/>
    <property type="molecule type" value="Genomic_DNA"/>
</dbReference>
<evidence type="ECO:0000313" key="2">
    <source>
        <dbReference type="EMBL" id="KAJ5224648.1"/>
    </source>
</evidence>
<name>A0A9W9NTD8_PENCI</name>
<sequence>MDRAEGRKGADPNLFVEEEREMEASEGIGRGNGDGKPTPAEHRKVRWVHLHGQDETIWEGIACWPTVDDSMVQNEFMAHTMVDTILVPADQSRRSL</sequence>
<reference evidence="2" key="2">
    <citation type="journal article" date="2023" name="IMA Fungus">
        <title>Comparative genomic study of the Penicillium genus elucidates a diverse pangenome and 15 lateral gene transfer events.</title>
        <authorList>
            <person name="Petersen C."/>
            <person name="Sorensen T."/>
            <person name="Nielsen M.R."/>
            <person name="Sondergaard T.E."/>
            <person name="Sorensen J.L."/>
            <person name="Fitzpatrick D.A."/>
            <person name="Frisvad J.C."/>
            <person name="Nielsen K.L."/>
        </authorList>
    </citation>
    <scope>NUCLEOTIDE SEQUENCE</scope>
    <source>
        <strain evidence="2">IBT 23319</strain>
    </source>
</reference>
<gene>
    <name evidence="2" type="ORF">N7469_008151</name>
</gene>
<dbReference type="AlphaFoldDB" id="A0A9W9NTD8"/>
<reference evidence="2" key="1">
    <citation type="submission" date="2022-11" db="EMBL/GenBank/DDBJ databases">
        <authorList>
            <person name="Petersen C."/>
        </authorList>
    </citation>
    <scope>NUCLEOTIDE SEQUENCE</scope>
    <source>
        <strain evidence="2">IBT 23319</strain>
    </source>
</reference>
<accession>A0A9W9NTD8</accession>
<feature type="compositionally biased region" description="Basic and acidic residues" evidence="1">
    <location>
        <begin position="1"/>
        <end position="10"/>
    </location>
</feature>
<comment type="caution">
    <text evidence="2">The sequence shown here is derived from an EMBL/GenBank/DDBJ whole genome shotgun (WGS) entry which is preliminary data.</text>
</comment>
<dbReference type="GeneID" id="81386236"/>
<feature type="region of interest" description="Disordered" evidence="1">
    <location>
        <begin position="1"/>
        <end position="42"/>
    </location>
</feature>
<dbReference type="Proteomes" id="UP001147733">
    <property type="component" value="Unassembled WGS sequence"/>
</dbReference>
<evidence type="ECO:0000256" key="1">
    <source>
        <dbReference type="SAM" id="MobiDB-lite"/>
    </source>
</evidence>